<reference evidence="3 4" key="1">
    <citation type="submission" date="2019-02" db="EMBL/GenBank/DDBJ databases">
        <title>Deep-cultivation of Planctomycetes and their phenomic and genomic characterization uncovers novel biology.</title>
        <authorList>
            <person name="Wiegand S."/>
            <person name="Jogler M."/>
            <person name="Boedeker C."/>
            <person name="Pinto D."/>
            <person name="Vollmers J."/>
            <person name="Rivas-Marin E."/>
            <person name="Kohn T."/>
            <person name="Peeters S.H."/>
            <person name="Heuer A."/>
            <person name="Rast P."/>
            <person name="Oberbeckmann S."/>
            <person name="Bunk B."/>
            <person name="Jeske O."/>
            <person name="Meyerdierks A."/>
            <person name="Storesund J.E."/>
            <person name="Kallscheuer N."/>
            <person name="Luecker S."/>
            <person name="Lage O.M."/>
            <person name="Pohl T."/>
            <person name="Merkel B.J."/>
            <person name="Hornburger P."/>
            <person name="Mueller R.-W."/>
            <person name="Bruemmer F."/>
            <person name="Labrenz M."/>
            <person name="Spormann A.M."/>
            <person name="Op Den Camp H."/>
            <person name="Overmann J."/>
            <person name="Amann R."/>
            <person name="Jetten M.S.M."/>
            <person name="Mascher T."/>
            <person name="Medema M.H."/>
            <person name="Devos D.P."/>
            <person name="Kaster A.-K."/>
            <person name="Ovreas L."/>
            <person name="Rohde M."/>
            <person name="Galperin M.Y."/>
            <person name="Jogler C."/>
        </authorList>
    </citation>
    <scope>NUCLEOTIDE SEQUENCE [LARGE SCALE GENOMIC DNA]</scope>
    <source>
        <strain evidence="3 4">Q31b</strain>
    </source>
</reference>
<dbReference type="Pfam" id="PF22599">
    <property type="entry name" value="SecDF_P1_head"/>
    <property type="match status" value="1"/>
</dbReference>
<dbReference type="InterPro" id="IPR054384">
    <property type="entry name" value="SecDF_P1_head"/>
</dbReference>
<dbReference type="EMBL" id="SJPY01000018">
    <property type="protein sequence ID" value="TWU32775.1"/>
    <property type="molecule type" value="Genomic_DNA"/>
</dbReference>
<feature type="domain" description="SecDF P1 head subdomain" evidence="2">
    <location>
        <begin position="87"/>
        <end position="150"/>
    </location>
</feature>
<evidence type="ECO:0000313" key="3">
    <source>
        <dbReference type="EMBL" id="TWU32775.1"/>
    </source>
</evidence>
<evidence type="ECO:0000259" key="2">
    <source>
        <dbReference type="Pfam" id="PF22599"/>
    </source>
</evidence>
<keyword evidence="4" id="KW-1185">Reference proteome</keyword>
<evidence type="ECO:0000313" key="4">
    <source>
        <dbReference type="Proteomes" id="UP000315471"/>
    </source>
</evidence>
<feature type="chain" id="PRO_5022955440" evidence="1">
    <location>
        <begin position="23"/>
        <end position="163"/>
    </location>
</feature>
<dbReference type="RefSeq" id="WP_390622362.1">
    <property type="nucleotide sequence ID" value="NZ_SJPY01000018.1"/>
</dbReference>
<keyword evidence="1" id="KW-0732">Signal</keyword>
<dbReference type="Gene3D" id="3.30.1360.200">
    <property type="match status" value="1"/>
</dbReference>
<evidence type="ECO:0000256" key="1">
    <source>
        <dbReference type="SAM" id="SignalP"/>
    </source>
</evidence>
<feature type="signal peptide" evidence="1">
    <location>
        <begin position="1"/>
        <end position="22"/>
    </location>
</feature>
<accession>A0A5C6D9E4</accession>
<proteinExistence type="predicted"/>
<dbReference type="PROSITE" id="PS51257">
    <property type="entry name" value="PROKAR_LIPOPROTEIN"/>
    <property type="match status" value="1"/>
</dbReference>
<dbReference type="AlphaFoldDB" id="A0A5C6D9E4"/>
<protein>
    <submittedName>
        <fullName evidence="3">Preprotein translocase subunit SecD</fullName>
    </submittedName>
</protein>
<name>A0A5C6D9E4_9BACT</name>
<comment type="caution">
    <text evidence="3">The sequence shown here is derived from an EMBL/GenBank/DDBJ whole genome shotgun (WGS) entry which is preliminary data.</text>
</comment>
<sequence precursor="true">MQIRLSYLIGLLFVLGCFQSQPSPPAFVPPRATIEIFATSPKAGPNTKPATDPLSGATIHLVTPPVVTNADISGVAKTEMTVETVGGVAPSTTVPALDVRLNATGSPKMLAATTNPASPSIAVVVNGTVISVPKIRQPISGSFRITGDDTFINAIPSVTGQTN</sequence>
<organism evidence="3 4">
    <name type="scientific">Novipirellula aureliae</name>
    <dbReference type="NCBI Taxonomy" id="2527966"/>
    <lineage>
        <taxon>Bacteria</taxon>
        <taxon>Pseudomonadati</taxon>
        <taxon>Planctomycetota</taxon>
        <taxon>Planctomycetia</taxon>
        <taxon>Pirellulales</taxon>
        <taxon>Pirellulaceae</taxon>
        <taxon>Novipirellula</taxon>
    </lineage>
</organism>
<gene>
    <name evidence="3" type="ORF">Q31b_58180</name>
</gene>
<dbReference type="Proteomes" id="UP000315471">
    <property type="component" value="Unassembled WGS sequence"/>
</dbReference>